<dbReference type="GO" id="GO:0046513">
    <property type="term" value="P:ceramide biosynthetic process"/>
    <property type="evidence" value="ECO:0007669"/>
    <property type="project" value="TreeGrafter"/>
</dbReference>
<evidence type="ECO:0000256" key="6">
    <source>
        <dbReference type="ARBA" id="ARBA00022679"/>
    </source>
</evidence>
<keyword evidence="6 13" id="KW-0808">Transferase</keyword>
<reference evidence="14" key="2">
    <citation type="submission" date="2013-12" db="EMBL/GenBank/DDBJ databases">
        <title>Evolution of pathogenesis and genome organization in the Tremellales.</title>
        <authorList>
            <person name="Cuomo C."/>
            <person name="Litvintseva A."/>
            <person name="Heitman J."/>
            <person name="Chen Y."/>
            <person name="Sun S."/>
            <person name="Springer D."/>
            <person name="Dromer F."/>
            <person name="Young S."/>
            <person name="Zeng Q."/>
            <person name="Chapman S."/>
            <person name="Gujja S."/>
            <person name="Saif S."/>
            <person name="Birren B."/>
        </authorList>
    </citation>
    <scope>NUCLEOTIDE SEQUENCE [LARGE SCALE GENOMIC DNA]</scope>
    <source>
        <strain evidence="14">BCC8398</strain>
    </source>
</reference>
<keyword evidence="14" id="KW-1185">Reference proteome</keyword>
<evidence type="ECO:0000256" key="3">
    <source>
        <dbReference type="ARBA" id="ARBA00004991"/>
    </source>
</evidence>
<evidence type="ECO:0000256" key="4">
    <source>
        <dbReference type="ARBA" id="ARBA00008392"/>
    </source>
</evidence>
<feature type="region of interest" description="Disordered" evidence="11">
    <location>
        <begin position="432"/>
        <end position="454"/>
    </location>
</feature>
<dbReference type="AlphaFoldDB" id="A0A1B9GR93"/>
<evidence type="ECO:0000313" key="13">
    <source>
        <dbReference type="EMBL" id="OCF33584.1"/>
    </source>
</evidence>
<comment type="pathway">
    <text evidence="3">Sphingolipid metabolism.</text>
</comment>
<dbReference type="GO" id="GO:0005783">
    <property type="term" value="C:endoplasmic reticulum"/>
    <property type="evidence" value="ECO:0007669"/>
    <property type="project" value="TreeGrafter"/>
</dbReference>
<sequence length="564" mass="61269">MSAVPSPVATLAVPSSTEIPAPLLPLLSSLSSFFMTIQHLFNRIPGSPIIVRYIKSSYQNDPWRSLLEVLLLAFAIRTVLKGRTRGEGEGKSFIKLTDKEIDELVDEWQPMPLVDEPSEVDNFTLQTVPTIYGPNGLKVKTSPNGKTVMNLATPNWCGFIESEKMKEVAIDTLKHYGVGTCGPSGFYGTIDIHQKCEADLANFLGTEASIIYSQSFALVSSVIPAFAKRGDIIVADRGVNFGIHKGLQISRSQIKWYAHGDMKDLERVLQNVERERKRKGGKLTKKFIVAEGIFENDGMMLDLPKVIELKKKYKYRLILDECQSFGMIGAHGRGLTEHYGVPATEVDMLLGSMSNGLATGGGFCAGSSVVCSHQRINSSASVFSASLPAMLATTASAAVDILKSQPSLMASLHSNVLLFRQQLAKLEPVIPNLTPPSPGSSAAQSDSALMPPPPVPNKDAIISIPSHPSSGLIHIFLLNPPETMVEEESLLQEVVDEVMNTSSILITRARRLRGQEVFEPEPSLKICISGAMSKKDVEFAGKALKAALIKICGSEFPSRSVTYP</sequence>
<accession>A0A1B9GR93</accession>
<evidence type="ECO:0000313" key="14">
    <source>
        <dbReference type="Proteomes" id="UP000092666"/>
    </source>
</evidence>
<comment type="similarity">
    <text evidence="4">Belongs to the class-II pyridoxal-phosphate-dependent aminotransferase family.</text>
</comment>
<evidence type="ECO:0000256" key="10">
    <source>
        <dbReference type="ARBA" id="ARBA00023315"/>
    </source>
</evidence>
<evidence type="ECO:0000256" key="2">
    <source>
        <dbReference type="ARBA" id="ARBA00004760"/>
    </source>
</evidence>
<dbReference type="Gene3D" id="3.40.640.10">
    <property type="entry name" value="Type I PLP-dependent aspartate aminotransferase-like (Major domain)"/>
    <property type="match status" value="1"/>
</dbReference>
<dbReference type="Proteomes" id="UP000092666">
    <property type="component" value="Unassembled WGS sequence"/>
</dbReference>
<organism evidence="13 14">
    <name type="scientific">Kwoniella heveanensis BCC8398</name>
    <dbReference type="NCBI Taxonomy" id="1296120"/>
    <lineage>
        <taxon>Eukaryota</taxon>
        <taxon>Fungi</taxon>
        <taxon>Dikarya</taxon>
        <taxon>Basidiomycota</taxon>
        <taxon>Agaricomycotina</taxon>
        <taxon>Tremellomycetes</taxon>
        <taxon>Tremellales</taxon>
        <taxon>Cryptococcaceae</taxon>
        <taxon>Kwoniella</taxon>
    </lineage>
</organism>
<dbReference type="InterPro" id="IPR015424">
    <property type="entry name" value="PyrdxlP-dep_Trfase"/>
</dbReference>
<evidence type="ECO:0000256" key="8">
    <source>
        <dbReference type="ARBA" id="ARBA00022919"/>
    </source>
</evidence>
<dbReference type="EC" id="2.3.1.50" evidence="5"/>
<dbReference type="PANTHER" id="PTHR13693">
    <property type="entry name" value="CLASS II AMINOTRANSFERASE/8-AMINO-7-OXONONANOATE SYNTHASE"/>
    <property type="match status" value="1"/>
</dbReference>
<dbReference type="Gene3D" id="3.90.1150.10">
    <property type="entry name" value="Aspartate Aminotransferase, domain 1"/>
    <property type="match status" value="1"/>
</dbReference>
<dbReference type="Pfam" id="PF00155">
    <property type="entry name" value="Aminotran_1_2"/>
    <property type="match status" value="1"/>
</dbReference>
<dbReference type="OrthoDB" id="3168162at2759"/>
<feature type="domain" description="Aminotransferase class I/classII large" evidence="12">
    <location>
        <begin position="147"/>
        <end position="450"/>
    </location>
</feature>
<evidence type="ECO:0000256" key="1">
    <source>
        <dbReference type="ARBA" id="ARBA00001933"/>
    </source>
</evidence>
<dbReference type="SUPFAM" id="SSF53383">
    <property type="entry name" value="PLP-dependent transferases"/>
    <property type="match status" value="1"/>
</dbReference>
<proteinExistence type="inferred from homology"/>
<keyword evidence="9" id="KW-0443">Lipid metabolism</keyword>
<evidence type="ECO:0000256" key="9">
    <source>
        <dbReference type="ARBA" id="ARBA00023098"/>
    </source>
</evidence>
<dbReference type="InterPro" id="IPR015421">
    <property type="entry name" value="PyrdxlP-dep_Trfase_major"/>
</dbReference>
<dbReference type="GO" id="GO:0016020">
    <property type="term" value="C:membrane"/>
    <property type="evidence" value="ECO:0007669"/>
    <property type="project" value="GOC"/>
</dbReference>
<dbReference type="EMBL" id="KI669504">
    <property type="protein sequence ID" value="OCF33584.1"/>
    <property type="molecule type" value="Genomic_DNA"/>
</dbReference>
<dbReference type="STRING" id="1296120.A0A1B9GR93"/>
<protein>
    <recommendedName>
        <fullName evidence="5">serine C-palmitoyltransferase</fullName>
        <ecNumber evidence="5">2.3.1.50</ecNumber>
    </recommendedName>
</protein>
<dbReference type="GO" id="GO:0030170">
    <property type="term" value="F:pyridoxal phosphate binding"/>
    <property type="evidence" value="ECO:0007669"/>
    <property type="project" value="InterPro"/>
</dbReference>
<reference evidence="13 14" key="1">
    <citation type="submission" date="2013-07" db="EMBL/GenBank/DDBJ databases">
        <title>The Genome Sequence of Cryptococcus heveanensis BCC8398.</title>
        <authorList>
            <consortium name="The Broad Institute Genome Sequencing Platform"/>
            <person name="Cuomo C."/>
            <person name="Litvintseva A."/>
            <person name="Chen Y."/>
            <person name="Heitman J."/>
            <person name="Sun S."/>
            <person name="Springer D."/>
            <person name="Dromer F."/>
            <person name="Young S.K."/>
            <person name="Zeng Q."/>
            <person name="Gargeya S."/>
            <person name="Fitzgerald M."/>
            <person name="Abouelleil A."/>
            <person name="Alvarado L."/>
            <person name="Berlin A.M."/>
            <person name="Chapman S.B."/>
            <person name="Dewar J."/>
            <person name="Goldberg J."/>
            <person name="Griggs A."/>
            <person name="Gujja S."/>
            <person name="Hansen M."/>
            <person name="Howarth C."/>
            <person name="Imamovic A."/>
            <person name="Larimer J."/>
            <person name="McCowan C."/>
            <person name="Murphy C."/>
            <person name="Pearson M."/>
            <person name="Priest M."/>
            <person name="Roberts A."/>
            <person name="Saif S."/>
            <person name="Shea T."/>
            <person name="Sykes S."/>
            <person name="Wortman J."/>
            <person name="Nusbaum C."/>
            <person name="Birren B."/>
        </authorList>
    </citation>
    <scope>NUCLEOTIDE SEQUENCE [LARGE SCALE GENOMIC DNA]</scope>
    <source>
        <strain evidence="13 14">BCC8398</strain>
    </source>
</reference>
<evidence type="ECO:0000256" key="11">
    <source>
        <dbReference type="SAM" id="MobiDB-lite"/>
    </source>
</evidence>
<comment type="cofactor">
    <cofactor evidence="1">
        <name>pyridoxal 5'-phosphate</name>
        <dbReference type="ChEBI" id="CHEBI:597326"/>
    </cofactor>
</comment>
<dbReference type="InterPro" id="IPR015422">
    <property type="entry name" value="PyrdxlP-dep_Trfase_small"/>
</dbReference>
<evidence type="ECO:0000256" key="5">
    <source>
        <dbReference type="ARBA" id="ARBA00013220"/>
    </source>
</evidence>
<gene>
    <name evidence="13" type="ORF">I316_04657</name>
</gene>
<dbReference type="InterPro" id="IPR004839">
    <property type="entry name" value="Aminotransferase_I/II_large"/>
</dbReference>
<keyword evidence="10" id="KW-0012">Acyltransferase</keyword>
<keyword evidence="7" id="KW-0663">Pyridoxal phosphate</keyword>
<evidence type="ECO:0000256" key="7">
    <source>
        <dbReference type="ARBA" id="ARBA00022898"/>
    </source>
</evidence>
<dbReference type="PANTHER" id="PTHR13693:SF2">
    <property type="entry name" value="SERINE PALMITOYLTRANSFERASE 1"/>
    <property type="match status" value="1"/>
</dbReference>
<name>A0A1B9GR93_9TREE</name>
<dbReference type="GO" id="GO:0046512">
    <property type="term" value="P:sphingosine biosynthetic process"/>
    <property type="evidence" value="ECO:0007669"/>
    <property type="project" value="TreeGrafter"/>
</dbReference>
<evidence type="ECO:0000259" key="12">
    <source>
        <dbReference type="Pfam" id="PF00155"/>
    </source>
</evidence>
<dbReference type="GO" id="GO:0004758">
    <property type="term" value="F:serine C-palmitoyltransferase activity"/>
    <property type="evidence" value="ECO:0007669"/>
    <property type="project" value="TreeGrafter"/>
</dbReference>
<dbReference type="InterPro" id="IPR050087">
    <property type="entry name" value="AON_synthase_class-II"/>
</dbReference>
<keyword evidence="8" id="KW-0746">Sphingolipid metabolism</keyword>
<comment type="pathway">
    <text evidence="2">Lipid metabolism; sphingolipid metabolism.</text>
</comment>